<dbReference type="RefSeq" id="WP_217791562.1">
    <property type="nucleotide sequence ID" value="NZ_JAHSPG010000008.1"/>
</dbReference>
<sequence>MEVLVFKTNIRRRRNVESIVKHISKLGGIIRWNVDLHDKDKILRIESDNLSPRHVENTLQHVGYYCEELQD</sequence>
<accession>A0A9E2SAS6</accession>
<evidence type="ECO:0008006" key="3">
    <source>
        <dbReference type="Google" id="ProtNLM"/>
    </source>
</evidence>
<dbReference type="Proteomes" id="UP000812270">
    <property type="component" value="Unassembled WGS sequence"/>
</dbReference>
<organism evidence="1 2">
    <name type="scientific">Pinibacter aurantiacus</name>
    <dbReference type="NCBI Taxonomy" id="2851599"/>
    <lineage>
        <taxon>Bacteria</taxon>
        <taxon>Pseudomonadati</taxon>
        <taxon>Bacteroidota</taxon>
        <taxon>Chitinophagia</taxon>
        <taxon>Chitinophagales</taxon>
        <taxon>Chitinophagaceae</taxon>
        <taxon>Pinibacter</taxon>
    </lineage>
</organism>
<dbReference type="EMBL" id="JAHSPG010000008">
    <property type="protein sequence ID" value="MBV4357909.1"/>
    <property type="molecule type" value="Genomic_DNA"/>
</dbReference>
<evidence type="ECO:0000313" key="2">
    <source>
        <dbReference type="Proteomes" id="UP000812270"/>
    </source>
</evidence>
<evidence type="ECO:0000313" key="1">
    <source>
        <dbReference type="EMBL" id="MBV4357909.1"/>
    </source>
</evidence>
<name>A0A9E2SAS6_9BACT</name>
<protein>
    <recommendedName>
        <fullName evidence="3">Copper chaperone</fullName>
    </recommendedName>
</protein>
<comment type="caution">
    <text evidence="1">The sequence shown here is derived from an EMBL/GenBank/DDBJ whole genome shotgun (WGS) entry which is preliminary data.</text>
</comment>
<reference evidence="1" key="1">
    <citation type="submission" date="2021-06" db="EMBL/GenBank/DDBJ databases">
        <authorList>
            <person name="Huq M.A."/>
        </authorList>
    </citation>
    <scope>NUCLEOTIDE SEQUENCE</scope>
    <source>
        <strain evidence="1">MAH-26</strain>
    </source>
</reference>
<proteinExistence type="predicted"/>
<keyword evidence="2" id="KW-1185">Reference proteome</keyword>
<gene>
    <name evidence="1" type="ORF">KTO63_12165</name>
</gene>
<dbReference type="AlphaFoldDB" id="A0A9E2SAS6"/>